<dbReference type="EMBL" id="AP010968">
    <property type="protein sequence ID" value="BAJ27560.1"/>
    <property type="molecule type" value="Genomic_DNA"/>
</dbReference>
<dbReference type="InterPro" id="IPR025355">
    <property type="entry name" value="DUF4259"/>
</dbReference>
<organism evidence="2 3">
    <name type="scientific">Kitasatospora setae (strain ATCC 33774 / DSM 43861 / JCM 3304 / KCC A-0304 / NBRC 14216 / KM-6054)</name>
    <name type="common">Streptomyces setae</name>
    <dbReference type="NCBI Taxonomy" id="452652"/>
    <lineage>
        <taxon>Bacteria</taxon>
        <taxon>Bacillati</taxon>
        <taxon>Actinomycetota</taxon>
        <taxon>Actinomycetes</taxon>
        <taxon>Kitasatosporales</taxon>
        <taxon>Streptomycetaceae</taxon>
        <taxon>Kitasatospora</taxon>
    </lineage>
</organism>
<name>E4N8M9_KITSK</name>
<evidence type="ECO:0008006" key="4">
    <source>
        <dbReference type="Google" id="ProtNLM"/>
    </source>
</evidence>
<dbReference type="STRING" id="452652.KSE_17360"/>
<dbReference type="Proteomes" id="UP000007076">
    <property type="component" value="Chromosome"/>
</dbReference>
<evidence type="ECO:0000313" key="2">
    <source>
        <dbReference type="EMBL" id="BAJ27560.1"/>
    </source>
</evidence>
<dbReference type="HOGENOM" id="CLU_128239_0_0_11"/>
<dbReference type="PATRIC" id="fig|452652.3.peg.1740"/>
<proteinExistence type="predicted"/>
<dbReference type="Pfam" id="PF14078">
    <property type="entry name" value="DUF4259"/>
    <property type="match status" value="1"/>
</dbReference>
<keyword evidence="3" id="KW-1185">Reference proteome</keyword>
<dbReference type="RefSeq" id="WP_014134878.1">
    <property type="nucleotide sequence ID" value="NC_016109.1"/>
</dbReference>
<dbReference type="AlphaFoldDB" id="E4N8M9"/>
<feature type="compositionally biased region" description="Acidic residues" evidence="1">
    <location>
        <begin position="10"/>
        <end position="22"/>
    </location>
</feature>
<evidence type="ECO:0000313" key="3">
    <source>
        <dbReference type="Proteomes" id="UP000007076"/>
    </source>
</evidence>
<accession>E4N8M9</accession>
<sequence length="142" mass="15157">MGSWDTGPFDNDDAADLGDELDEAAPERRAALVRAALTRALRKSDCLEHGDGLRAVAAAALVASHCPGGTPVTTAHGPRQPLPPLADLRPLAARAVARALGPDSELTEGWYAFAAYQTWRNELEHLQTVLRDPPPPTQATLF</sequence>
<dbReference type="KEGG" id="ksk:KSE_17360"/>
<protein>
    <recommendedName>
        <fullName evidence="4">DUF4259 domain-containing protein</fullName>
    </recommendedName>
</protein>
<dbReference type="eggNOG" id="ENOG5033DI3">
    <property type="taxonomic scope" value="Bacteria"/>
</dbReference>
<feature type="region of interest" description="Disordered" evidence="1">
    <location>
        <begin position="1"/>
        <end position="22"/>
    </location>
</feature>
<gene>
    <name evidence="2" type="ordered locus">KSE_17360</name>
</gene>
<evidence type="ECO:0000256" key="1">
    <source>
        <dbReference type="SAM" id="MobiDB-lite"/>
    </source>
</evidence>
<reference evidence="2" key="1">
    <citation type="journal article" date="2010" name="DNA Res.">
        <title>Genome sequence of Kitasatospora setae NBRC 14216T: an evolutionary snapshot of the family Streptomycetaceae.</title>
        <authorList>
            <person name="Ichikawa N."/>
            <person name="Oguchi A."/>
            <person name="Ikeda H."/>
            <person name="Ishikawa J."/>
            <person name="Kitani S."/>
            <person name="Watanabe Y."/>
            <person name="Nakamura S."/>
            <person name="Katano Y."/>
            <person name="Kishi E."/>
            <person name="Sasagawa M."/>
            <person name="Ankai A."/>
            <person name="Fukui S."/>
            <person name="Hashimoto Y."/>
            <person name="Kamata S."/>
            <person name="Otoguro M."/>
            <person name="Tanikawa S."/>
            <person name="Nihira T."/>
            <person name="Horinouchi S."/>
            <person name="Ohnishi Y."/>
            <person name="Hayakawa M."/>
            <person name="Kuzuyama T."/>
            <person name="Arisawa A."/>
            <person name="Nomoto F."/>
            <person name="Miura H."/>
            <person name="Takahashi Y."/>
            <person name="Fujita N."/>
        </authorList>
    </citation>
    <scope>NUCLEOTIDE SEQUENCE [LARGE SCALE GENOMIC DNA]</scope>
    <source>
        <strain evidence="2">KM-6054</strain>
    </source>
</reference>